<name>A0ABN9JB73_9RALS</name>
<proteinExistence type="predicted"/>
<dbReference type="EMBL" id="CATZAR010000019">
    <property type="protein sequence ID" value="CAJ0805191.1"/>
    <property type="molecule type" value="Genomic_DNA"/>
</dbReference>
<keyword evidence="2" id="KW-1185">Reference proteome</keyword>
<evidence type="ECO:0000313" key="2">
    <source>
        <dbReference type="Proteomes" id="UP001189773"/>
    </source>
</evidence>
<reference evidence="1 2" key="1">
    <citation type="submission" date="2023-07" db="EMBL/GenBank/DDBJ databases">
        <authorList>
            <person name="Peeters C."/>
        </authorList>
    </citation>
    <scope>NUCLEOTIDE SEQUENCE [LARGE SCALE GENOMIC DNA]</scope>
    <source>
        <strain evidence="1 2">LMG 18095</strain>
    </source>
</reference>
<protein>
    <submittedName>
        <fullName evidence="1">Uncharacterized protein</fullName>
    </submittedName>
</protein>
<organism evidence="1 2">
    <name type="scientific">Ralstonia thomasii</name>
    <dbReference type="NCBI Taxonomy" id="3058596"/>
    <lineage>
        <taxon>Bacteria</taxon>
        <taxon>Pseudomonadati</taxon>
        <taxon>Pseudomonadota</taxon>
        <taxon>Betaproteobacteria</taxon>
        <taxon>Burkholderiales</taxon>
        <taxon>Burkholderiaceae</taxon>
        <taxon>Ralstonia</taxon>
    </lineage>
</organism>
<sequence length="259" mass="28179">MSIKRALETSAQLAEGDAHLAYRFSRHRAGWLQPITTNGRIPVTGGNAHLSTVRFDAHLRIRIALNFKHLHRKLKLHAGRRAALRLQDRQHTCRQFAPGVERSPAQDREISVYECARRAGGTHGKRVAPVASAFDVGLNKMPGRGKGCIDGEQSRFGVKGVEVGGVFKCEMGHGAAVLQSGCWESPAQIVMQPAAPGPTPISTVGDSENGHLAKRFAPAGISNREGYALSSAAFRLHLGLRAEVRCEEHQPSQHNLAIW</sequence>
<gene>
    <name evidence="1" type="ORF">LMG18095_04215</name>
</gene>
<evidence type="ECO:0000313" key="1">
    <source>
        <dbReference type="EMBL" id="CAJ0805191.1"/>
    </source>
</evidence>
<accession>A0ABN9JB73</accession>
<dbReference type="Proteomes" id="UP001189773">
    <property type="component" value="Unassembled WGS sequence"/>
</dbReference>
<comment type="caution">
    <text evidence="1">The sequence shown here is derived from an EMBL/GenBank/DDBJ whole genome shotgun (WGS) entry which is preliminary data.</text>
</comment>